<dbReference type="EMBL" id="BSUK01000001">
    <property type="protein sequence ID" value="GMA26716.1"/>
    <property type="molecule type" value="Genomic_DNA"/>
</dbReference>
<dbReference type="CDD" id="cd00093">
    <property type="entry name" value="HTH_XRE"/>
    <property type="match status" value="1"/>
</dbReference>
<dbReference type="InterPro" id="IPR010982">
    <property type="entry name" value="Lambda_DNA-bd_dom_sf"/>
</dbReference>
<comment type="caution">
    <text evidence="2">The sequence shown here is derived from an EMBL/GenBank/DDBJ whole genome shotgun (WGS) entry which is preliminary data.</text>
</comment>
<accession>A0ABQ6HXL4</accession>
<dbReference type="SUPFAM" id="SSF47413">
    <property type="entry name" value="lambda repressor-like DNA-binding domains"/>
    <property type="match status" value="1"/>
</dbReference>
<keyword evidence="5" id="KW-1185">Reference proteome</keyword>
<evidence type="ECO:0000313" key="4">
    <source>
        <dbReference type="EMBL" id="GMA26716.1"/>
    </source>
</evidence>
<dbReference type="Proteomes" id="UP001157091">
    <property type="component" value="Unassembled WGS sequence"/>
</dbReference>
<evidence type="ECO:0000259" key="1">
    <source>
        <dbReference type="PROSITE" id="PS50943"/>
    </source>
</evidence>
<proteinExistence type="predicted"/>
<evidence type="ECO:0000313" key="5">
    <source>
        <dbReference type="Proteomes" id="UP001157091"/>
    </source>
</evidence>
<dbReference type="SMART" id="SM00530">
    <property type="entry name" value="HTH_XRE"/>
    <property type="match status" value="1"/>
</dbReference>
<reference evidence="2" key="3">
    <citation type="submission" date="2023-02" db="EMBL/GenBank/DDBJ databases">
        <authorList>
            <person name="Sun Q."/>
            <person name="Mori K."/>
        </authorList>
    </citation>
    <scope>NUCLEOTIDE SEQUENCE</scope>
    <source>
        <strain evidence="2">NBRC 106348</strain>
    </source>
</reference>
<feature type="domain" description="HTH cro/C1-type" evidence="1">
    <location>
        <begin position="24"/>
        <end position="79"/>
    </location>
</feature>
<dbReference type="InterPro" id="IPR001387">
    <property type="entry name" value="Cro/C1-type_HTH"/>
</dbReference>
<reference evidence="2" key="1">
    <citation type="journal article" date="2014" name="Int. J. Syst. Evol. Microbiol.">
        <title>Complete genome of a new Firmicutes species belonging to the dominant human colonic microbiota ('Ruminococcus bicirculans') reveals two chromosomes and a selective capacity to utilize plant glucans.</title>
        <authorList>
            <consortium name="NISC Comparative Sequencing Program"/>
            <person name="Wegmann U."/>
            <person name="Louis P."/>
            <person name="Goesmann A."/>
            <person name="Henrissat B."/>
            <person name="Duncan S.H."/>
            <person name="Flint H.J."/>
        </authorList>
    </citation>
    <scope>NUCLEOTIDE SEQUENCE</scope>
    <source>
        <strain evidence="2">NBRC 106348</strain>
    </source>
</reference>
<dbReference type="EMBL" id="BSUK01000001">
    <property type="protein sequence ID" value="GMA26654.1"/>
    <property type="molecule type" value="Genomic_DNA"/>
</dbReference>
<name>A0ABQ6HXL4_9MICO</name>
<dbReference type="Gene3D" id="1.10.260.40">
    <property type="entry name" value="lambda repressor-like DNA-binding domains"/>
    <property type="match status" value="1"/>
</dbReference>
<evidence type="ECO:0000313" key="3">
    <source>
        <dbReference type="EMBL" id="GMA26654.1"/>
    </source>
</evidence>
<dbReference type="Pfam" id="PF01381">
    <property type="entry name" value="HTH_3"/>
    <property type="match status" value="1"/>
</dbReference>
<organism evidence="2 5">
    <name type="scientific">Luteimicrobium album</name>
    <dbReference type="NCBI Taxonomy" id="1054550"/>
    <lineage>
        <taxon>Bacteria</taxon>
        <taxon>Bacillati</taxon>
        <taxon>Actinomycetota</taxon>
        <taxon>Actinomycetes</taxon>
        <taxon>Micrococcales</taxon>
        <taxon>Luteimicrobium</taxon>
    </lineage>
</organism>
<reference evidence="5" key="2">
    <citation type="journal article" date="2019" name="Int. J. Syst. Evol. Microbiol.">
        <title>The Global Catalogue of Microorganisms (GCM) 10K type strain sequencing project: providing services to taxonomists for standard genome sequencing and annotation.</title>
        <authorList>
            <consortium name="The Broad Institute Genomics Platform"/>
            <consortium name="The Broad Institute Genome Sequencing Center for Infectious Disease"/>
            <person name="Wu L."/>
            <person name="Ma J."/>
        </authorList>
    </citation>
    <scope>NUCLEOTIDE SEQUENCE [LARGE SCALE GENOMIC DNA]</scope>
    <source>
        <strain evidence="5">NBRC 106348</strain>
    </source>
</reference>
<dbReference type="EMBL" id="BSUK01000001">
    <property type="protein sequence ID" value="GMA22249.1"/>
    <property type="molecule type" value="Genomic_DNA"/>
</dbReference>
<gene>
    <name evidence="2" type="ORF">GCM10025864_00080</name>
    <name evidence="3" type="ORF">GCM10025864_44130</name>
    <name evidence="4" type="ORF">GCM10025864_44750</name>
</gene>
<evidence type="ECO:0000313" key="2">
    <source>
        <dbReference type="EMBL" id="GMA22249.1"/>
    </source>
</evidence>
<sequence length="103" mass="11432">MVTRRPKVRFLREVWMRVKDPGAIRRARLRAGYTQYDLAALARCTQAAISALETGAMRGCSQDLGSTIAKYLDRDVEDLFEAHVGSRAHRVTNAAGSVRQVAV</sequence>
<dbReference type="PROSITE" id="PS50943">
    <property type="entry name" value="HTH_CROC1"/>
    <property type="match status" value="1"/>
</dbReference>
<protein>
    <recommendedName>
        <fullName evidence="1">HTH cro/C1-type domain-containing protein</fullName>
    </recommendedName>
</protein>